<evidence type="ECO:0000313" key="4">
    <source>
        <dbReference type="Proteomes" id="UP000273786"/>
    </source>
</evidence>
<evidence type="ECO:0000256" key="2">
    <source>
        <dbReference type="SAM" id="SignalP"/>
    </source>
</evidence>
<feature type="region of interest" description="Disordered" evidence="1">
    <location>
        <begin position="103"/>
        <end position="127"/>
    </location>
</feature>
<dbReference type="AlphaFoldDB" id="A0A3P3FYF2"/>
<organism evidence="3 4">
    <name type="scientific">Mesorhizobium tamadayense</name>
    <dbReference type="NCBI Taxonomy" id="425306"/>
    <lineage>
        <taxon>Bacteria</taxon>
        <taxon>Pseudomonadati</taxon>
        <taxon>Pseudomonadota</taxon>
        <taxon>Alphaproteobacteria</taxon>
        <taxon>Hyphomicrobiales</taxon>
        <taxon>Phyllobacteriaceae</taxon>
        <taxon>Mesorhizobium</taxon>
    </lineage>
</organism>
<comment type="caution">
    <text evidence="3">The sequence shown here is derived from an EMBL/GenBank/DDBJ whole genome shotgun (WGS) entry which is preliminary data.</text>
</comment>
<gene>
    <name evidence="3" type="ORF">EH240_09685</name>
</gene>
<reference evidence="3 4" key="1">
    <citation type="submission" date="2018-11" db="EMBL/GenBank/DDBJ databases">
        <title>the genome of Mesorhizobium tamadayense DSM 28320.</title>
        <authorList>
            <person name="Gao J."/>
        </authorList>
    </citation>
    <scope>NUCLEOTIDE SEQUENCE [LARGE SCALE GENOMIC DNA]</scope>
    <source>
        <strain evidence="3 4">DSM 28320</strain>
    </source>
</reference>
<name>A0A3P3FYF2_9HYPH</name>
<proteinExistence type="predicted"/>
<keyword evidence="4" id="KW-1185">Reference proteome</keyword>
<evidence type="ECO:0000256" key="1">
    <source>
        <dbReference type="SAM" id="MobiDB-lite"/>
    </source>
</evidence>
<sequence length="127" mass="12907">MARLSQKHLIVMLLAVFLAAGFSLSAAQAGVMSASMTAMTGMTMAADAGMAANTGLTGDCKACLKGGGDTGNPKQCPPVCVAPVLAVLPQDFAVTTVPRLPHPLAQPTPFLHGRSSPPDPFPPRPVA</sequence>
<dbReference type="Proteomes" id="UP000273786">
    <property type="component" value="Unassembled WGS sequence"/>
</dbReference>
<accession>A0A3P3FYF2</accession>
<feature type="compositionally biased region" description="Pro residues" evidence="1">
    <location>
        <begin position="117"/>
        <end position="127"/>
    </location>
</feature>
<feature type="signal peptide" evidence="2">
    <location>
        <begin position="1"/>
        <end position="29"/>
    </location>
</feature>
<protein>
    <recommendedName>
        <fullName evidence="5">DUF2946 domain-containing protein</fullName>
    </recommendedName>
</protein>
<keyword evidence="2" id="KW-0732">Signal</keyword>
<dbReference type="EMBL" id="RQXT01000009">
    <property type="protein sequence ID" value="RRI03584.1"/>
    <property type="molecule type" value="Genomic_DNA"/>
</dbReference>
<feature type="chain" id="PRO_5018271976" description="DUF2946 domain-containing protein" evidence="2">
    <location>
        <begin position="30"/>
        <end position="127"/>
    </location>
</feature>
<evidence type="ECO:0008006" key="5">
    <source>
        <dbReference type="Google" id="ProtNLM"/>
    </source>
</evidence>
<evidence type="ECO:0000313" key="3">
    <source>
        <dbReference type="EMBL" id="RRI03584.1"/>
    </source>
</evidence>
<dbReference type="OrthoDB" id="8083311at2"/>